<sequence>MEEKRLDHQLTQKDRTEVTGFEARVIALVNAETTPCPSRVEDTANDKQCAWSWMTSNTSQLALKVTKRMRGSRRMVIRTLGPLDRSENGIYRVVIASLKFIMNGRVRYCPWTAWGKYYQLVPSDESHHECKRTRGGLRENDDIIQHVEEDVNALIELANDIKQDETDLAQRNRDSNIVIVTVWERTKMSKSRLKISTAAIYVSLSDETIRHLAPRQQNG</sequence>
<dbReference type="EMBL" id="JABFTP020000124">
    <property type="protein sequence ID" value="KAL3280087.1"/>
    <property type="molecule type" value="Genomic_DNA"/>
</dbReference>
<gene>
    <name evidence="1" type="ORF">HHI36_017593</name>
</gene>
<evidence type="ECO:0000313" key="2">
    <source>
        <dbReference type="Proteomes" id="UP001516400"/>
    </source>
</evidence>
<organism evidence="1 2">
    <name type="scientific">Cryptolaemus montrouzieri</name>
    <dbReference type="NCBI Taxonomy" id="559131"/>
    <lineage>
        <taxon>Eukaryota</taxon>
        <taxon>Metazoa</taxon>
        <taxon>Ecdysozoa</taxon>
        <taxon>Arthropoda</taxon>
        <taxon>Hexapoda</taxon>
        <taxon>Insecta</taxon>
        <taxon>Pterygota</taxon>
        <taxon>Neoptera</taxon>
        <taxon>Endopterygota</taxon>
        <taxon>Coleoptera</taxon>
        <taxon>Polyphaga</taxon>
        <taxon>Cucujiformia</taxon>
        <taxon>Coccinelloidea</taxon>
        <taxon>Coccinellidae</taxon>
        <taxon>Scymninae</taxon>
        <taxon>Scymnini</taxon>
        <taxon>Cryptolaemus</taxon>
    </lineage>
</organism>
<dbReference type="Proteomes" id="UP001516400">
    <property type="component" value="Unassembled WGS sequence"/>
</dbReference>
<evidence type="ECO:0000313" key="1">
    <source>
        <dbReference type="EMBL" id="KAL3280087.1"/>
    </source>
</evidence>
<dbReference type="AlphaFoldDB" id="A0ABD2NN06"/>
<protein>
    <submittedName>
        <fullName evidence="1">Uncharacterized protein</fullName>
    </submittedName>
</protein>
<accession>A0ABD2NN06</accession>
<name>A0ABD2NN06_9CUCU</name>
<comment type="caution">
    <text evidence="1">The sequence shown here is derived from an EMBL/GenBank/DDBJ whole genome shotgun (WGS) entry which is preliminary data.</text>
</comment>
<keyword evidence="2" id="KW-1185">Reference proteome</keyword>
<reference evidence="1 2" key="1">
    <citation type="journal article" date="2021" name="BMC Biol.">
        <title>Horizontally acquired antibacterial genes associated with adaptive radiation of ladybird beetles.</title>
        <authorList>
            <person name="Li H.S."/>
            <person name="Tang X.F."/>
            <person name="Huang Y.H."/>
            <person name="Xu Z.Y."/>
            <person name="Chen M.L."/>
            <person name="Du X.Y."/>
            <person name="Qiu B.Y."/>
            <person name="Chen P.T."/>
            <person name="Zhang W."/>
            <person name="Slipinski A."/>
            <person name="Escalona H.E."/>
            <person name="Waterhouse R.M."/>
            <person name="Zwick A."/>
            <person name="Pang H."/>
        </authorList>
    </citation>
    <scope>NUCLEOTIDE SEQUENCE [LARGE SCALE GENOMIC DNA]</scope>
    <source>
        <strain evidence="1">SYSU2018</strain>
    </source>
</reference>
<proteinExistence type="predicted"/>